<dbReference type="InterPro" id="IPR010057">
    <property type="entry name" value="Transcription_activator_Rgg_C"/>
</dbReference>
<evidence type="ECO:0000313" key="4">
    <source>
        <dbReference type="Proteomes" id="UP000237923"/>
    </source>
</evidence>
<evidence type="ECO:0000313" key="5">
    <source>
        <dbReference type="Proteomes" id="UP000239237"/>
    </source>
</evidence>
<dbReference type="GO" id="GO:0003677">
    <property type="term" value="F:DNA binding"/>
    <property type="evidence" value="ECO:0007669"/>
    <property type="project" value="InterPro"/>
</dbReference>
<evidence type="ECO:0000259" key="1">
    <source>
        <dbReference type="PROSITE" id="PS50943"/>
    </source>
</evidence>
<dbReference type="Proteomes" id="UP000239237">
    <property type="component" value="Unassembled WGS sequence"/>
</dbReference>
<dbReference type="NCBIfam" id="TIGR01716">
    <property type="entry name" value="RGG_Cterm"/>
    <property type="match status" value="1"/>
</dbReference>
<organism evidence="3 4">
    <name type="scientific">Leuconostoc suionicum</name>
    <dbReference type="NCBI Taxonomy" id="1511761"/>
    <lineage>
        <taxon>Bacteria</taxon>
        <taxon>Bacillati</taxon>
        <taxon>Bacillota</taxon>
        <taxon>Bacilli</taxon>
        <taxon>Lactobacillales</taxon>
        <taxon>Lactobacillaceae</taxon>
        <taxon>Leuconostoc</taxon>
    </lineage>
</organism>
<dbReference type="PANTHER" id="PTHR37038">
    <property type="entry name" value="TRANSCRIPTIONAL REGULATOR-RELATED"/>
    <property type="match status" value="1"/>
</dbReference>
<keyword evidence="5" id="KW-1185">Reference proteome</keyword>
<dbReference type="InterPro" id="IPR001387">
    <property type="entry name" value="Cro/C1-type_HTH"/>
</dbReference>
<evidence type="ECO:0000313" key="3">
    <source>
        <dbReference type="EMBL" id="SPE06795.1"/>
    </source>
</evidence>
<dbReference type="CDD" id="cd00093">
    <property type="entry name" value="HTH_XRE"/>
    <property type="match status" value="1"/>
</dbReference>
<protein>
    <submittedName>
        <fullName evidence="3">Helix-turn-helix domain protein</fullName>
    </submittedName>
</protein>
<reference evidence="3 4" key="1">
    <citation type="submission" date="2018-02" db="EMBL/GenBank/DDBJ databases">
        <authorList>
            <person name="Cohen D.B."/>
            <person name="Kent A.D."/>
        </authorList>
    </citation>
    <scope>NUCLEOTIDE SEQUENCE [LARGE SCALE GENOMIC DNA]</scope>
    <source>
        <strain evidence="3 4">CECT 9216</strain>
    </source>
</reference>
<dbReference type="EMBL" id="OKQR01000001">
    <property type="protein sequence ID" value="SPD91570.1"/>
    <property type="molecule type" value="Genomic_DNA"/>
</dbReference>
<name>A0A2N9K9R5_9LACO</name>
<dbReference type="PROSITE" id="PS50943">
    <property type="entry name" value="HTH_CROC1"/>
    <property type="match status" value="1"/>
</dbReference>
<proteinExistence type="predicted"/>
<dbReference type="Gene3D" id="1.25.40.10">
    <property type="entry name" value="Tetratricopeptide repeat domain"/>
    <property type="match status" value="1"/>
</dbReference>
<reference evidence="2 5" key="2">
    <citation type="submission" date="2018-02" db="EMBL/GenBank/DDBJ databases">
        <authorList>
            <person name="Rodrigo-Torres L."/>
            <person name="Arahal R. D."/>
            <person name="Lucena T."/>
        </authorList>
    </citation>
    <scope>NUCLEOTIDE SEQUENCE [LARGE SCALE GENOMIC DNA]</scope>
    <source>
        <strain evidence="2 5">CECT 8486</strain>
    </source>
</reference>
<dbReference type="SMART" id="SM00530">
    <property type="entry name" value="HTH_XRE"/>
    <property type="match status" value="1"/>
</dbReference>
<dbReference type="RefSeq" id="WP_105299634.1">
    <property type="nucleotide sequence ID" value="NZ_OKQR01000001.1"/>
</dbReference>
<dbReference type="Pfam" id="PF01381">
    <property type="entry name" value="HTH_3"/>
    <property type="match status" value="1"/>
</dbReference>
<dbReference type="Pfam" id="PF21259">
    <property type="entry name" value="Rgg_C"/>
    <property type="match status" value="1"/>
</dbReference>
<feature type="domain" description="HTH cro/C1-type" evidence="1">
    <location>
        <begin position="8"/>
        <end position="61"/>
    </location>
</feature>
<dbReference type="EMBL" id="OKQU01000001">
    <property type="protein sequence ID" value="SPE06795.1"/>
    <property type="molecule type" value="Genomic_DNA"/>
</dbReference>
<sequence length="290" mass="35057">MNTYGDTFKYLREAKGISLTEASKNIVSKSFLSRFERGQSNIVFDKLYSLLLNINVSVEEFVYLDNQMNQRYQPFHYDDTKDYVDEESIASSMKLRDYYYQQWQTNHEQYYYVNFLKEKATLEKHQLSELTLVEKNFLYDYLFTKETWTHYEIRLYMSIISLFEPLQSYYLTEQMIKKGSDTVDVNWNHQADLLYVILTTALTMANTNHVIELSKMITEAHTLIHNEQYLYEKTQLHFIEGLLLYLQKNYESAQKKIQESLYIFEILNSKHLAKLYQKRWQHFLDNYNHF</sequence>
<dbReference type="InterPro" id="IPR011990">
    <property type="entry name" value="TPR-like_helical_dom_sf"/>
</dbReference>
<dbReference type="InterPro" id="IPR010982">
    <property type="entry name" value="Lambda_DNA-bd_dom_sf"/>
</dbReference>
<dbReference type="InterPro" id="IPR053163">
    <property type="entry name" value="HTH-type_regulator_Rgg"/>
</dbReference>
<dbReference type="AlphaFoldDB" id="A0A2N9K9R5"/>
<gene>
    <name evidence="2" type="ORF">LES8486_00551</name>
    <name evidence="3" type="ORF">LES9216_00698</name>
</gene>
<evidence type="ECO:0000313" key="2">
    <source>
        <dbReference type="EMBL" id="SPD91570.1"/>
    </source>
</evidence>
<accession>A0A2N9K9R5</accession>
<dbReference type="Proteomes" id="UP000237923">
    <property type="component" value="Unassembled WGS sequence"/>
</dbReference>
<dbReference type="SUPFAM" id="SSF47413">
    <property type="entry name" value="lambda repressor-like DNA-binding domains"/>
    <property type="match status" value="1"/>
</dbReference>